<dbReference type="GeneID" id="99506937"/>
<gene>
    <name evidence="1" type="ORF">D0907_15765</name>
</gene>
<evidence type="ECO:0000313" key="2">
    <source>
        <dbReference type="Proteomes" id="UP000264605"/>
    </source>
</evidence>
<organism evidence="1 2">
    <name type="scientific">Pseudoalteromonas lipolytica</name>
    <dbReference type="NCBI Taxonomy" id="570156"/>
    <lineage>
        <taxon>Bacteria</taxon>
        <taxon>Pseudomonadati</taxon>
        <taxon>Pseudomonadota</taxon>
        <taxon>Gammaproteobacteria</taxon>
        <taxon>Alteromonadales</taxon>
        <taxon>Pseudoalteromonadaceae</taxon>
        <taxon>Pseudoalteromonas</taxon>
    </lineage>
</organism>
<dbReference type="EMBL" id="CP032090">
    <property type="protein sequence ID" value="AXV66649.1"/>
    <property type="molecule type" value="Genomic_DNA"/>
</dbReference>
<dbReference type="AlphaFoldDB" id="A0AAD0S1Y8"/>
<dbReference type="SUPFAM" id="SSF48371">
    <property type="entry name" value="ARM repeat"/>
    <property type="match status" value="1"/>
</dbReference>
<dbReference type="RefSeq" id="WP_036973483.1">
    <property type="nucleotide sequence ID" value="NZ_CP032090.1"/>
</dbReference>
<name>A0AAD0S1Y8_9GAMM</name>
<dbReference type="InterPro" id="IPR011989">
    <property type="entry name" value="ARM-like"/>
</dbReference>
<dbReference type="Gene3D" id="1.25.10.10">
    <property type="entry name" value="Leucine-rich Repeat Variant"/>
    <property type="match status" value="1"/>
</dbReference>
<protein>
    <submittedName>
        <fullName evidence="1">HEAT repeat domain-containing protein</fullName>
    </submittedName>
</protein>
<dbReference type="Pfam" id="PF13646">
    <property type="entry name" value="HEAT_2"/>
    <property type="match status" value="1"/>
</dbReference>
<dbReference type="Proteomes" id="UP000264605">
    <property type="component" value="Chromosome"/>
</dbReference>
<accession>A0AAD0S1Y8</accession>
<sequence>MASWQGNVALVFATAALGITLYNQFGASKPLNKPQPAKYDFSSVSGSVPLEDRENLVALHGYILDLETRINALEQSSPKIEPTLIAEQIDKVIEQREKERIAEATKRNPSVNWFRNLPDDYRQRIKADQHYANKSINDAFSALLNINNSDDDRLAAYGQLKMTLGMLRRDLDENQHTAVVDAMLNISEYTSEPTTRIHAIENLSRLDSVSPKLADYFQKLLQSDDNDYVRSVSASALVSQFYRANQLDKKEFALELAQRIQSLESSGDSKVADIMTDSLKHPRLREELNKVLGNSG</sequence>
<dbReference type="InterPro" id="IPR016024">
    <property type="entry name" value="ARM-type_fold"/>
</dbReference>
<proteinExistence type="predicted"/>
<dbReference type="KEGG" id="pdj:D0907_15765"/>
<evidence type="ECO:0000313" key="1">
    <source>
        <dbReference type="EMBL" id="AXV66649.1"/>
    </source>
</evidence>
<reference evidence="1 2" key="1">
    <citation type="submission" date="2018-08" db="EMBL/GenBank/DDBJ databases">
        <title>Draft genome sequence of Pseudoalteromonas donghaensis HJ51.</title>
        <authorList>
            <person name="Oh J."/>
            <person name="Roh D."/>
        </authorList>
    </citation>
    <scope>NUCLEOTIDE SEQUENCE [LARGE SCALE GENOMIC DNA]</scope>
    <source>
        <strain evidence="1 2">HJ51</strain>
    </source>
</reference>